<protein>
    <submittedName>
        <fullName evidence="2">Uncharacterized protein</fullName>
    </submittedName>
</protein>
<proteinExistence type="predicted"/>
<evidence type="ECO:0000256" key="1">
    <source>
        <dbReference type="SAM" id="MobiDB-lite"/>
    </source>
</evidence>
<organism evidence="2">
    <name type="scientific">viral metagenome</name>
    <dbReference type="NCBI Taxonomy" id="1070528"/>
    <lineage>
        <taxon>unclassified sequences</taxon>
        <taxon>metagenomes</taxon>
        <taxon>organismal metagenomes</taxon>
    </lineage>
</organism>
<dbReference type="EMBL" id="MT142622">
    <property type="protein sequence ID" value="QJA86213.1"/>
    <property type="molecule type" value="Genomic_DNA"/>
</dbReference>
<gene>
    <name evidence="2" type="ORF">MM415B02115_0015</name>
</gene>
<accession>A0A6M3KVK7</accession>
<reference evidence="2" key="1">
    <citation type="submission" date="2020-03" db="EMBL/GenBank/DDBJ databases">
        <title>The deep terrestrial virosphere.</title>
        <authorList>
            <person name="Holmfeldt K."/>
            <person name="Nilsson E."/>
            <person name="Simone D."/>
            <person name="Lopez-Fernandez M."/>
            <person name="Wu X."/>
            <person name="de Brujin I."/>
            <person name="Lundin D."/>
            <person name="Andersson A."/>
            <person name="Bertilsson S."/>
            <person name="Dopson M."/>
        </authorList>
    </citation>
    <scope>NUCLEOTIDE SEQUENCE</scope>
    <source>
        <strain evidence="2">MM415B02115</strain>
    </source>
</reference>
<dbReference type="AlphaFoldDB" id="A0A6M3KVK7"/>
<feature type="compositionally biased region" description="Basic and acidic residues" evidence="1">
    <location>
        <begin position="48"/>
        <end position="63"/>
    </location>
</feature>
<evidence type="ECO:0000313" key="2">
    <source>
        <dbReference type="EMBL" id="QJA86213.1"/>
    </source>
</evidence>
<feature type="region of interest" description="Disordered" evidence="1">
    <location>
        <begin position="40"/>
        <end position="69"/>
    </location>
</feature>
<sequence>MEPESAGMVDKVSQSDARRIREAIQAQDRPRVVVRSAQEIATSGGVPTEKESKLTPKVRESKPVKWRNG</sequence>
<name>A0A6M3KVK7_9ZZZZ</name>